<feature type="signal peptide" evidence="5">
    <location>
        <begin position="1"/>
        <end position="23"/>
    </location>
</feature>
<keyword evidence="4" id="KW-0560">Oxidoreductase</keyword>
<dbReference type="PANTHER" id="PTHR43400:SF10">
    <property type="entry name" value="3-OXOSTEROID 1-DEHYDROGENASE"/>
    <property type="match status" value="1"/>
</dbReference>
<feature type="domain" description="FAD-dependent oxidoreductase 2 FAD-binding" evidence="6">
    <location>
        <begin position="59"/>
        <end position="161"/>
    </location>
</feature>
<comment type="cofactor">
    <cofactor evidence="1">
        <name>FAD</name>
        <dbReference type="ChEBI" id="CHEBI:57692"/>
    </cofactor>
</comment>
<name>A0A428TKE6_9HYPO</name>
<dbReference type="AlphaFoldDB" id="A0A428TKE6"/>
<accession>A0A428TKE6</accession>
<keyword evidence="5" id="KW-0732">Signal</keyword>
<dbReference type="InterPro" id="IPR050315">
    <property type="entry name" value="FAD-oxidoreductase_2"/>
</dbReference>
<gene>
    <name evidence="7" type="ORF">CDV31_010881</name>
</gene>
<dbReference type="Pfam" id="PF00890">
    <property type="entry name" value="FAD_binding_2"/>
    <property type="match status" value="1"/>
</dbReference>
<protein>
    <recommendedName>
        <fullName evidence="6">FAD-dependent oxidoreductase 2 FAD-binding domain-containing protein</fullName>
    </recommendedName>
</protein>
<keyword evidence="3" id="KW-0274">FAD</keyword>
<dbReference type="Proteomes" id="UP000288429">
    <property type="component" value="Unassembled WGS sequence"/>
</dbReference>
<dbReference type="EMBL" id="NIZV01000175">
    <property type="protein sequence ID" value="RSM02517.1"/>
    <property type="molecule type" value="Genomic_DNA"/>
</dbReference>
<keyword evidence="2" id="KW-0285">Flavoprotein</keyword>
<dbReference type="GO" id="GO:0016491">
    <property type="term" value="F:oxidoreductase activity"/>
    <property type="evidence" value="ECO:0007669"/>
    <property type="project" value="UniProtKB-KW"/>
</dbReference>
<evidence type="ECO:0000256" key="1">
    <source>
        <dbReference type="ARBA" id="ARBA00001974"/>
    </source>
</evidence>
<evidence type="ECO:0000256" key="2">
    <source>
        <dbReference type="ARBA" id="ARBA00022630"/>
    </source>
</evidence>
<dbReference type="InterPro" id="IPR003953">
    <property type="entry name" value="FAD-dep_OxRdtase_2_FAD-bd"/>
</dbReference>
<dbReference type="PANTHER" id="PTHR43400">
    <property type="entry name" value="FUMARATE REDUCTASE"/>
    <property type="match status" value="1"/>
</dbReference>
<evidence type="ECO:0000256" key="3">
    <source>
        <dbReference type="ARBA" id="ARBA00022827"/>
    </source>
</evidence>
<feature type="chain" id="PRO_5019513541" description="FAD-dependent oxidoreductase 2 FAD-binding domain-containing protein" evidence="5">
    <location>
        <begin position="24"/>
        <end position="163"/>
    </location>
</feature>
<dbReference type="InterPro" id="IPR036188">
    <property type="entry name" value="FAD/NAD-bd_sf"/>
</dbReference>
<dbReference type="Gene3D" id="3.50.50.60">
    <property type="entry name" value="FAD/NAD(P)-binding domain"/>
    <property type="match status" value="1"/>
</dbReference>
<sequence length="163" mass="17467">MTARLSSTHVMWLAPLLITRVSKHATRPLQPLKSQYLYQHRCASVITDGKAASFDHITDVLVVGSGAAGLTAAAKSRSLQMDTLVIEKADKIGGTTAYSGGGVWVPCNHLQAQHGIYDSPQDAATYINAIVKEGALASTPARRAAYLEFSPKMAKFLHGQGFE</sequence>
<comment type="caution">
    <text evidence="7">The sequence shown here is derived from an EMBL/GenBank/DDBJ whole genome shotgun (WGS) entry which is preliminary data.</text>
</comment>
<evidence type="ECO:0000313" key="7">
    <source>
        <dbReference type="EMBL" id="RSM02517.1"/>
    </source>
</evidence>
<evidence type="ECO:0000259" key="6">
    <source>
        <dbReference type="Pfam" id="PF00890"/>
    </source>
</evidence>
<reference evidence="7 8" key="1">
    <citation type="submission" date="2017-06" db="EMBL/GenBank/DDBJ databases">
        <title>Cmopartive genomic analysis of Ambrosia Fusariam Clade fungi.</title>
        <authorList>
            <person name="Stajich J.E."/>
            <person name="Carrillo J."/>
            <person name="Kijimoto T."/>
            <person name="Eskalen A."/>
            <person name="O'Donnell K."/>
            <person name="Kasson M."/>
        </authorList>
    </citation>
    <scope>NUCLEOTIDE SEQUENCE [LARGE SCALE GENOMIC DNA]</scope>
    <source>
        <strain evidence="7 8">NRRL 20438</strain>
    </source>
</reference>
<keyword evidence="8" id="KW-1185">Reference proteome</keyword>
<organism evidence="7 8">
    <name type="scientific">Fusarium ambrosium</name>
    <dbReference type="NCBI Taxonomy" id="131363"/>
    <lineage>
        <taxon>Eukaryota</taxon>
        <taxon>Fungi</taxon>
        <taxon>Dikarya</taxon>
        <taxon>Ascomycota</taxon>
        <taxon>Pezizomycotina</taxon>
        <taxon>Sordariomycetes</taxon>
        <taxon>Hypocreomycetidae</taxon>
        <taxon>Hypocreales</taxon>
        <taxon>Nectriaceae</taxon>
        <taxon>Fusarium</taxon>
        <taxon>Fusarium solani species complex</taxon>
    </lineage>
</organism>
<dbReference type="SUPFAM" id="SSF51905">
    <property type="entry name" value="FAD/NAD(P)-binding domain"/>
    <property type="match status" value="1"/>
</dbReference>
<evidence type="ECO:0000256" key="5">
    <source>
        <dbReference type="SAM" id="SignalP"/>
    </source>
</evidence>
<evidence type="ECO:0000256" key="4">
    <source>
        <dbReference type="ARBA" id="ARBA00023002"/>
    </source>
</evidence>
<proteinExistence type="predicted"/>
<evidence type="ECO:0000313" key="8">
    <source>
        <dbReference type="Proteomes" id="UP000288429"/>
    </source>
</evidence>